<keyword evidence="3" id="KW-0472">Membrane</keyword>
<accession>A0A8C4RXK1</accession>
<dbReference type="Proteomes" id="UP000694620">
    <property type="component" value="Chromosome 6"/>
</dbReference>
<comment type="subcellular location">
    <subcellularLocation>
        <location evidence="1">Cytoplasm</location>
    </subcellularLocation>
</comment>
<dbReference type="PANTHER" id="PTHR46016:SF4">
    <property type="entry name" value="E3 UBIQUITIN-PROTEIN LIGASE RNF166"/>
    <property type="match status" value="1"/>
</dbReference>
<dbReference type="InterPro" id="IPR008598">
    <property type="entry name" value="Di19_Zn-bd"/>
</dbReference>
<dbReference type="GO" id="GO:0000209">
    <property type="term" value="P:protein polyubiquitination"/>
    <property type="evidence" value="ECO:0007669"/>
    <property type="project" value="TreeGrafter"/>
</dbReference>
<dbReference type="PANTHER" id="PTHR46016">
    <property type="entry name" value="ZINC FINGER, RING/FYVE/PHD-TYPE"/>
    <property type="match status" value="1"/>
</dbReference>
<feature type="transmembrane region" description="Helical" evidence="3">
    <location>
        <begin position="159"/>
        <end position="179"/>
    </location>
</feature>
<keyword evidence="6" id="KW-1185">Reference proteome</keyword>
<feature type="domain" description="Di19 zinc-binding" evidence="4">
    <location>
        <begin position="86"/>
        <end position="146"/>
    </location>
</feature>
<dbReference type="Ensembl" id="ENSECRT00000008464.1">
    <property type="protein sequence ID" value="ENSECRP00000008328.1"/>
    <property type="gene ID" value="ENSECRG00000005562.1"/>
</dbReference>
<evidence type="ECO:0000259" key="4">
    <source>
        <dbReference type="Pfam" id="PF05605"/>
    </source>
</evidence>
<dbReference type="GO" id="GO:0061630">
    <property type="term" value="F:ubiquitin protein ligase activity"/>
    <property type="evidence" value="ECO:0007669"/>
    <property type="project" value="TreeGrafter"/>
</dbReference>
<protein>
    <submittedName>
        <fullName evidence="5">Ring finger protein 138</fullName>
    </submittedName>
</protein>
<reference evidence="5" key="3">
    <citation type="submission" date="2025-09" db="UniProtKB">
        <authorList>
            <consortium name="Ensembl"/>
        </authorList>
    </citation>
    <scope>IDENTIFICATION</scope>
</reference>
<dbReference type="AlphaFoldDB" id="A0A8C4RXK1"/>
<gene>
    <name evidence="5" type="primary">RNF138</name>
</gene>
<evidence type="ECO:0000256" key="1">
    <source>
        <dbReference type="ARBA" id="ARBA00004496"/>
    </source>
</evidence>
<keyword evidence="2" id="KW-0963">Cytoplasm</keyword>
<reference evidence="5" key="2">
    <citation type="submission" date="2025-08" db="UniProtKB">
        <authorList>
            <consortium name="Ensembl"/>
        </authorList>
    </citation>
    <scope>IDENTIFICATION</scope>
</reference>
<dbReference type="Pfam" id="PF05605">
    <property type="entry name" value="zf-Di19"/>
    <property type="match status" value="1"/>
</dbReference>
<dbReference type="GO" id="GO:0005737">
    <property type="term" value="C:cytoplasm"/>
    <property type="evidence" value="ECO:0007669"/>
    <property type="project" value="UniProtKB-SubCell"/>
</dbReference>
<evidence type="ECO:0000256" key="3">
    <source>
        <dbReference type="SAM" id="Phobius"/>
    </source>
</evidence>
<organism evidence="5 6">
    <name type="scientific">Erpetoichthys calabaricus</name>
    <name type="common">Rope fish</name>
    <name type="synonym">Calamoichthys calabaricus</name>
    <dbReference type="NCBI Taxonomy" id="27687"/>
    <lineage>
        <taxon>Eukaryota</taxon>
        <taxon>Metazoa</taxon>
        <taxon>Chordata</taxon>
        <taxon>Craniata</taxon>
        <taxon>Vertebrata</taxon>
        <taxon>Euteleostomi</taxon>
        <taxon>Actinopterygii</taxon>
        <taxon>Polypteriformes</taxon>
        <taxon>Polypteridae</taxon>
        <taxon>Erpetoichthys</taxon>
    </lineage>
</organism>
<sequence length="180" mass="20670">PMCRGPVKENEKKATAVSRRMNIKKGKCRACSAEVHETLVNYKMRSHYKYCQLYKDEYGILLATPVVPRSQITGRVSVPMNRLRETYSCPYCQLMGLSDTALLSHCNSYHTGNHTSVVCPICSSMPWGDSNYPSRNFVEHLNLRHRFNYADYVSYHTTIYSITCWLVSVHVTILLLLLLL</sequence>
<reference evidence="5" key="1">
    <citation type="submission" date="2021-06" db="EMBL/GenBank/DDBJ databases">
        <authorList>
            <consortium name="Wellcome Sanger Institute Data Sharing"/>
        </authorList>
    </citation>
    <scope>NUCLEOTIDE SEQUENCE [LARGE SCALE GENOMIC DNA]</scope>
</reference>
<keyword evidence="3" id="KW-0812">Transmembrane</keyword>
<dbReference type="InterPro" id="IPR051438">
    <property type="entry name" value="RNF_E3_ubiq-protein_ligase"/>
</dbReference>
<dbReference type="GeneTree" id="ENSGT00950000182909"/>
<evidence type="ECO:0000313" key="5">
    <source>
        <dbReference type="Ensembl" id="ENSECRP00000008328.1"/>
    </source>
</evidence>
<name>A0A8C4RXK1_ERPCA</name>
<proteinExistence type="predicted"/>
<keyword evidence="3" id="KW-1133">Transmembrane helix</keyword>
<evidence type="ECO:0000256" key="2">
    <source>
        <dbReference type="ARBA" id="ARBA00022490"/>
    </source>
</evidence>
<evidence type="ECO:0000313" key="6">
    <source>
        <dbReference type="Proteomes" id="UP000694620"/>
    </source>
</evidence>
<dbReference type="GO" id="GO:0006511">
    <property type="term" value="P:ubiquitin-dependent protein catabolic process"/>
    <property type="evidence" value="ECO:0007669"/>
    <property type="project" value="TreeGrafter"/>
</dbReference>